<name>A0ACC1T8K1_9APHY</name>
<comment type="caution">
    <text evidence="1">The sequence shown here is derived from an EMBL/GenBank/DDBJ whole genome shotgun (WGS) entry which is preliminary data.</text>
</comment>
<dbReference type="EMBL" id="JANHOG010000350">
    <property type="protein sequence ID" value="KAJ3555240.1"/>
    <property type="molecule type" value="Genomic_DNA"/>
</dbReference>
<gene>
    <name evidence="1" type="ORF">NM688_g2687</name>
</gene>
<evidence type="ECO:0000313" key="2">
    <source>
        <dbReference type="Proteomes" id="UP001148662"/>
    </source>
</evidence>
<evidence type="ECO:0000313" key="1">
    <source>
        <dbReference type="EMBL" id="KAJ3555240.1"/>
    </source>
</evidence>
<protein>
    <submittedName>
        <fullName evidence="1">Uncharacterized protein</fullName>
    </submittedName>
</protein>
<proteinExistence type="predicted"/>
<organism evidence="1 2">
    <name type="scientific">Phlebia brevispora</name>
    <dbReference type="NCBI Taxonomy" id="194682"/>
    <lineage>
        <taxon>Eukaryota</taxon>
        <taxon>Fungi</taxon>
        <taxon>Dikarya</taxon>
        <taxon>Basidiomycota</taxon>
        <taxon>Agaricomycotina</taxon>
        <taxon>Agaricomycetes</taxon>
        <taxon>Polyporales</taxon>
        <taxon>Meruliaceae</taxon>
        <taxon>Phlebia</taxon>
    </lineage>
</organism>
<keyword evidence="2" id="KW-1185">Reference proteome</keyword>
<reference evidence="1" key="1">
    <citation type="submission" date="2022-07" db="EMBL/GenBank/DDBJ databases">
        <title>Genome Sequence of Phlebia brevispora.</title>
        <authorList>
            <person name="Buettner E."/>
        </authorList>
    </citation>
    <scope>NUCLEOTIDE SEQUENCE</scope>
    <source>
        <strain evidence="1">MPL23</strain>
    </source>
</reference>
<dbReference type="Proteomes" id="UP001148662">
    <property type="component" value="Unassembled WGS sequence"/>
</dbReference>
<sequence length="216" mass="24421">MALMFLQRLWQRIRNPTGLVGRDLEGNRYFEHPNPHTSSGRTKRMVKYRKGFDMWTYVAGERQLPGARIVLSGFAEHLLMLIARLNIVQWTAWLTHTRVQPPTLEELQADLARQMRVRMNAAMIEARDRAAMQIREPQVKGSSSPADASGIQVHGSRAPHDVDGPRSDSAPLGPIGLHTSTVRLPPAPKHAEGSQQNQDCDELQTWKPHTIRRTSK</sequence>
<accession>A0ACC1T8K1</accession>